<feature type="domain" description="Glycosyltransferase 2-like" evidence="1">
    <location>
        <begin position="254"/>
        <end position="372"/>
    </location>
</feature>
<proteinExistence type="predicted"/>
<accession>A0A6C0HKH9</accession>
<protein>
    <recommendedName>
        <fullName evidence="1">Glycosyltransferase 2-like domain-containing protein</fullName>
    </recommendedName>
</protein>
<sequence>MELQGNSVEHLSIFLRKLRNRTPFSIIRPGDGEYLVMNQNEVKTQDGWKFSGGILRQDLYDVKNLIQGLDACYVGIPCPGCHEQDMTSWYKKTWELQPKQITYACIFCNENWKAFTQYLIDSQHPIHYIGSGQRMDGPLRVLQRYPVSERLVDSWNKDKNTFLKDIYRWIGNLVRDAKEPLTFLFSAGPITKFVIPMLHQLYPGHQYVDVGSAIDSFMKPSSNRLYMKDTDIYGHTICDFINGHGIQKNDITAILNFYKRPHVIHEQITALREQTIPPKQIIIWRNYAEGYEFPDDIRQDPSIVIMDCSKNMGVWARFAAALLANTEFICVFDDDTIPGRKWFENCLSTIKEVNGLLGTIGWRFHRNSQQYNSFGKRIGWDGPNYTTQQVDMVCHAWFFKRLWLPELFRIVPDYTMLFRSGEDMGLSYAFQQIGIKTFVPPHPPLDYDMYGSHPEKAVQYGCEPVSIWLTGTNFDEMFHFYKKKGFKFIND</sequence>
<name>A0A6C0HKH9_9ZZZZ</name>
<reference evidence="2" key="1">
    <citation type="journal article" date="2020" name="Nature">
        <title>Giant virus diversity and host interactions through global metagenomics.</title>
        <authorList>
            <person name="Schulz F."/>
            <person name="Roux S."/>
            <person name="Paez-Espino D."/>
            <person name="Jungbluth S."/>
            <person name="Walsh D.A."/>
            <person name="Denef V.J."/>
            <person name="McMahon K.D."/>
            <person name="Konstantinidis K.T."/>
            <person name="Eloe-Fadrosh E.A."/>
            <person name="Kyrpides N.C."/>
            <person name="Woyke T."/>
        </authorList>
    </citation>
    <scope>NUCLEOTIDE SEQUENCE</scope>
    <source>
        <strain evidence="2">GVMAG-M-3300023184-121</strain>
    </source>
</reference>
<evidence type="ECO:0000259" key="1">
    <source>
        <dbReference type="Pfam" id="PF00535"/>
    </source>
</evidence>
<dbReference type="AlphaFoldDB" id="A0A6C0HKH9"/>
<dbReference type="Gene3D" id="3.90.550.10">
    <property type="entry name" value="Spore Coat Polysaccharide Biosynthesis Protein SpsA, Chain A"/>
    <property type="match status" value="1"/>
</dbReference>
<dbReference type="Pfam" id="PF00535">
    <property type="entry name" value="Glycos_transf_2"/>
    <property type="match status" value="1"/>
</dbReference>
<dbReference type="EMBL" id="MN739974">
    <property type="protein sequence ID" value="QHT80626.1"/>
    <property type="molecule type" value="Genomic_DNA"/>
</dbReference>
<dbReference type="CDD" id="cd00761">
    <property type="entry name" value="Glyco_tranf_GTA_type"/>
    <property type="match status" value="1"/>
</dbReference>
<organism evidence="2">
    <name type="scientific">viral metagenome</name>
    <dbReference type="NCBI Taxonomy" id="1070528"/>
    <lineage>
        <taxon>unclassified sequences</taxon>
        <taxon>metagenomes</taxon>
        <taxon>organismal metagenomes</taxon>
    </lineage>
</organism>
<dbReference type="SUPFAM" id="SSF53448">
    <property type="entry name" value="Nucleotide-diphospho-sugar transferases"/>
    <property type="match status" value="1"/>
</dbReference>
<evidence type="ECO:0000313" key="2">
    <source>
        <dbReference type="EMBL" id="QHT80626.1"/>
    </source>
</evidence>
<dbReference type="InterPro" id="IPR029044">
    <property type="entry name" value="Nucleotide-diphossugar_trans"/>
</dbReference>
<dbReference type="InterPro" id="IPR001173">
    <property type="entry name" value="Glyco_trans_2-like"/>
</dbReference>